<sequence length="280" mass="31121">MTTPQLTHSWEGDYKITLSSGQQVLNIATPHGQERADQPVMLLQGGTDGFSVKPDLTRRATVNKYGERVVGKKLPPFGGTMKVVVGNPALRVPLAHIDRQWRRTWSPFVDTVCTVTATDGGNAWARFRLVSMTDVPNNLRGRPSYPCDVSWSCLDGVWFGKSRTYTGSAEVRDTSDSGLSPIVSLEWDTSQDLAVTFPDGRRVSFARSSYTGSLPSVVRFNMEPGMMGQPTEPGGATMYEFWPVLEGKMRGVELTPREASYWNLSGCTLRVTPRYLHPWR</sequence>
<gene>
    <name evidence="1" type="ORF">CJEDD_01160</name>
</gene>
<keyword evidence="2" id="KW-1185">Reference proteome</keyword>
<reference evidence="1 2" key="1">
    <citation type="submission" date="2020-10" db="EMBL/GenBank/DDBJ databases">
        <title>Complete genome sequence of Corynebacterium jeddahense DSM 45997, type strain of Corynebacterium jeddahense.</title>
        <authorList>
            <person name="Busche T."/>
            <person name="Kalinowski J."/>
            <person name="Ruckert C."/>
        </authorList>
    </citation>
    <scope>NUCLEOTIDE SEQUENCE [LARGE SCALE GENOMIC DNA]</scope>
    <source>
        <strain evidence="1 2">DSM 45997</strain>
    </source>
</reference>
<evidence type="ECO:0000313" key="2">
    <source>
        <dbReference type="Proteomes" id="UP001218071"/>
    </source>
</evidence>
<accession>A0ABY7UJG2</accession>
<protein>
    <recommendedName>
        <fullName evidence="3">Minor tail protein</fullName>
    </recommendedName>
</protein>
<dbReference type="EMBL" id="CP063194">
    <property type="protein sequence ID" value="WCZ37859.1"/>
    <property type="molecule type" value="Genomic_DNA"/>
</dbReference>
<dbReference type="Proteomes" id="UP001218071">
    <property type="component" value="Chromosome"/>
</dbReference>
<evidence type="ECO:0000313" key="1">
    <source>
        <dbReference type="EMBL" id="WCZ37859.1"/>
    </source>
</evidence>
<name>A0ABY7UJG2_9CORY</name>
<organism evidence="1 2">
    <name type="scientific">Corynebacterium jeddahense</name>
    <dbReference type="NCBI Taxonomy" id="1414719"/>
    <lineage>
        <taxon>Bacteria</taxon>
        <taxon>Bacillati</taxon>
        <taxon>Actinomycetota</taxon>
        <taxon>Actinomycetes</taxon>
        <taxon>Mycobacteriales</taxon>
        <taxon>Corynebacteriaceae</taxon>
        <taxon>Corynebacterium</taxon>
    </lineage>
</organism>
<evidence type="ECO:0008006" key="3">
    <source>
        <dbReference type="Google" id="ProtNLM"/>
    </source>
</evidence>
<proteinExistence type="predicted"/>
<dbReference type="RefSeq" id="WP_042405691.1">
    <property type="nucleotide sequence ID" value="NZ_CBYN010000018.1"/>
</dbReference>